<name>A0A132B5Y9_MOLSC</name>
<dbReference type="GO" id="GO:0046872">
    <property type="term" value="F:metal ion binding"/>
    <property type="evidence" value="ECO:0007669"/>
    <property type="project" value="UniProtKB-KW"/>
</dbReference>
<gene>
    <name evidence="4" type="ORF">LY89DRAFT_361958</name>
</gene>
<evidence type="ECO:0000313" key="5">
    <source>
        <dbReference type="Proteomes" id="UP000070700"/>
    </source>
</evidence>
<dbReference type="InterPro" id="IPR039356">
    <property type="entry name" value="YfbR/HDDC2"/>
</dbReference>
<dbReference type="InterPro" id="IPR006674">
    <property type="entry name" value="HD_domain"/>
</dbReference>
<proteinExistence type="predicted"/>
<reference evidence="4 5" key="1">
    <citation type="submission" date="2015-10" db="EMBL/GenBank/DDBJ databases">
        <title>Full genome of DAOMC 229536 Phialocephala scopiformis, a fungal endophyte of spruce producing the potent anti-insectan compound rugulosin.</title>
        <authorList>
            <consortium name="DOE Joint Genome Institute"/>
            <person name="Walker A.K."/>
            <person name="Frasz S.L."/>
            <person name="Seifert K.A."/>
            <person name="Miller J.D."/>
            <person name="Mondo S.J."/>
            <person name="Labutti K."/>
            <person name="Lipzen A."/>
            <person name="Dockter R."/>
            <person name="Kennedy M."/>
            <person name="Grigoriev I.V."/>
            <person name="Spatafora J.W."/>
        </authorList>
    </citation>
    <scope>NUCLEOTIDE SEQUENCE [LARGE SCALE GENOMIC DNA]</scope>
    <source>
        <strain evidence="4 5">CBS 120377</strain>
    </source>
</reference>
<dbReference type="EMBL" id="KQ947440">
    <property type="protein sequence ID" value="KUJ07304.1"/>
    <property type="molecule type" value="Genomic_DNA"/>
</dbReference>
<dbReference type="Gene3D" id="1.10.3210.10">
    <property type="entry name" value="Hypothetical protein af1432"/>
    <property type="match status" value="1"/>
</dbReference>
<dbReference type="AlphaFoldDB" id="A0A132B5Y9"/>
<dbReference type="GeneID" id="28816730"/>
<evidence type="ECO:0000313" key="4">
    <source>
        <dbReference type="EMBL" id="KUJ07304.1"/>
    </source>
</evidence>
<evidence type="ECO:0000256" key="2">
    <source>
        <dbReference type="ARBA" id="ARBA00022801"/>
    </source>
</evidence>
<dbReference type="SUPFAM" id="SSF109604">
    <property type="entry name" value="HD-domain/PDEase-like"/>
    <property type="match status" value="2"/>
</dbReference>
<dbReference type="KEGG" id="psco:LY89DRAFT_361958"/>
<dbReference type="RefSeq" id="XP_018061659.1">
    <property type="nucleotide sequence ID" value="XM_018207004.1"/>
</dbReference>
<organism evidence="4 5">
    <name type="scientific">Mollisia scopiformis</name>
    <name type="common">Conifer needle endophyte fungus</name>
    <name type="synonym">Phialocephala scopiformis</name>
    <dbReference type="NCBI Taxonomy" id="149040"/>
    <lineage>
        <taxon>Eukaryota</taxon>
        <taxon>Fungi</taxon>
        <taxon>Dikarya</taxon>
        <taxon>Ascomycota</taxon>
        <taxon>Pezizomycotina</taxon>
        <taxon>Leotiomycetes</taxon>
        <taxon>Helotiales</taxon>
        <taxon>Mollisiaceae</taxon>
        <taxon>Mollisia</taxon>
    </lineage>
</organism>
<dbReference type="PANTHER" id="PTHR11845:SF13">
    <property type="entry name" value="5'-DEOXYNUCLEOTIDASE HDDC2"/>
    <property type="match status" value="1"/>
</dbReference>
<dbReference type="Proteomes" id="UP000070700">
    <property type="component" value="Unassembled WGS sequence"/>
</dbReference>
<sequence>MEWPDFPNFLSSNIHPSQSRRPILLPVAMDQISSSCIPFIHVMEGLKYKTPTCWEYLSIPSFESAADHMWQTWAVLLAYAQIRLWTELKKESLAKDYLRCLLQTANATLAREFDHLWSEYKQGESQVAKRVRDACACAYAVQDGSPNGTIRTGEELSQLRKSVLSLDLENFMDLLLDEIKAPDQTESATLMKAMTVGQAYWNTPSESFELVSEAMETIPSTSPLTFLRLTQRLAKIGRAGWVRRGISSTKVEKVSGHSWRMAILGWLLVPQVSLTEFRMMSSLIIF</sequence>
<dbReference type="InParanoid" id="A0A132B5Y9"/>
<dbReference type="GO" id="GO:0005737">
    <property type="term" value="C:cytoplasm"/>
    <property type="evidence" value="ECO:0007669"/>
    <property type="project" value="TreeGrafter"/>
</dbReference>
<dbReference type="OrthoDB" id="10442071at2759"/>
<keyword evidence="2" id="KW-0378">Hydrolase</keyword>
<evidence type="ECO:0000256" key="1">
    <source>
        <dbReference type="ARBA" id="ARBA00022723"/>
    </source>
</evidence>
<protein>
    <recommendedName>
        <fullName evidence="3">HD domain-containing protein</fullName>
    </recommendedName>
</protein>
<dbReference type="GO" id="GO:0002953">
    <property type="term" value="F:5'-deoxynucleotidase activity"/>
    <property type="evidence" value="ECO:0007669"/>
    <property type="project" value="InterPro"/>
</dbReference>
<dbReference type="PANTHER" id="PTHR11845">
    <property type="entry name" value="5'-DEOXYNUCLEOTIDASE HDDC2"/>
    <property type="match status" value="1"/>
</dbReference>
<keyword evidence="5" id="KW-1185">Reference proteome</keyword>
<dbReference type="Pfam" id="PF13023">
    <property type="entry name" value="HD_3"/>
    <property type="match status" value="1"/>
</dbReference>
<evidence type="ECO:0000259" key="3">
    <source>
        <dbReference type="Pfam" id="PF13023"/>
    </source>
</evidence>
<feature type="domain" description="HD" evidence="3">
    <location>
        <begin position="232"/>
        <end position="284"/>
    </location>
</feature>
<keyword evidence="1" id="KW-0479">Metal-binding</keyword>
<accession>A0A132B5Y9</accession>